<comment type="caution">
    <text evidence="2">The sequence shown here is derived from an EMBL/GenBank/DDBJ whole genome shotgun (WGS) entry which is preliminary data.</text>
</comment>
<gene>
    <name evidence="2" type="ORF">HF519_27730</name>
</gene>
<feature type="chain" id="PRO_5038599176" evidence="1">
    <location>
        <begin position="22"/>
        <end position="196"/>
    </location>
</feature>
<dbReference type="EMBL" id="JAAXKZ010000171">
    <property type="protein sequence ID" value="NMH95279.1"/>
    <property type="molecule type" value="Genomic_DNA"/>
</dbReference>
<keyword evidence="1" id="KW-0732">Signal</keyword>
<accession>A0A848DS21</accession>
<name>A0A848DS21_9PSEU</name>
<organism evidence="2 3">
    <name type="scientific">Pseudonocardia bannensis</name>
    <dbReference type="NCBI Taxonomy" id="630973"/>
    <lineage>
        <taxon>Bacteria</taxon>
        <taxon>Bacillati</taxon>
        <taxon>Actinomycetota</taxon>
        <taxon>Actinomycetes</taxon>
        <taxon>Pseudonocardiales</taxon>
        <taxon>Pseudonocardiaceae</taxon>
        <taxon>Pseudonocardia</taxon>
    </lineage>
</organism>
<evidence type="ECO:0000256" key="1">
    <source>
        <dbReference type="SAM" id="SignalP"/>
    </source>
</evidence>
<dbReference type="InterPro" id="IPR024520">
    <property type="entry name" value="DUF3558"/>
</dbReference>
<dbReference type="PROSITE" id="PS51257">
    <property type="entry name" value="PROKAR_LIPOPROTEIN"/>
    <property type="match status" value="1"/>
</dbReference>
<dbReference type="AlphaFoldDB" id="A0A848DS21"/>
<feature type="signal peptide" evidence="1">
    <location>
        <begin position="1"/>
        <end position="21"/>
    </location>
</feature>
<dbReference type="Pfam" id="PF12079">
    <property type="entry name" value="DUF3558"/>
    <property type="match status" value="1"/>
</dbReference>
<sequence length="196" mass="20179">MKRRVRAVRAALSAVIVMAVAGCTVPSEGRASPAPAAAAVSSQEPLIVAPKVVEPKDARSIAACDLLTPAQLTSLDLLPNTARPDTSGGARTCGWKSAKDANLAGVTIATDLAIGGLEGLYLTRDTFEVFEPGDVGGHPSVRADGNRGGRCSLYVAVAEDQLLSTDGNLAGRPASDPCAVSRRMAELVLANLPHLR</sequence>
<evidence type="ECO:0000313" key="3">
    <source>
        <dbReference type="Proteomes" id="UP000586918"/>
    </source>
</evidence>
<dbReference type="Proteomes" id="UP000586918">
    <property type="component" value="Unassembled WGS sequence"/>
</dbReference>
<keyword evidence="3" id="KW-1185">Reference proteome</keyword>
<proteinExistence type="predicted"/>
<evidence type="ECO:0000313" key="2">
    <source>
        <dbReference type="EMBL" id="NMH95279.1"/>
    </source>
</evidence>
<reference evidence="2 3" key="1">
    <citation type="submission" date="2020-04" db="EMBL/GenBank/DDBJ databases">
        <authorList>
            <person name="Klaysubun C."/>
            <person name="Duangmal K."/>
            <person name="Lipun K."/>
        </authorList>
    </citation>
    <scope>NUCLEOTIDE SEQUENCE [LARGE SCALE GENOMIC DNA]</scope>
    <source>
        <strain evidence="2 3">DSM 45300</strain>
    </source>
</reference>
<dbReference type="RefSeq" id="WP_169415942.1">
    <property type="nucleotide sequence ID" value="NZ_JAAXKZ010000171.1"/>
</dbReference>
<protein>
    <submittedName>
        <fullName evidence="2">DUF3558 domain-containing protein</fullName>
    </submittedName>
</protein>